<dbReference type="AlphaFoldDB" id="A0AAV7KU95"/>
<name>A0AAV7KU95_PLEWA</name>
<reference evidence="1" key="1">
    <citation type="journal article" date="2022" name="bioRxiv">
        <title>Sequencing and chromosome-scale assembly of the giantPleurodeles waltlgenome.</title>
        <authorList>
            <person name="Brown T."/>
            <person name="Elewa A."/>
            <person name="Iarovenko S."/>
            <person name="Subramanian E."/>
            <person name="Araus A.J."/>
            <person name="Petzold A."/>
            <person name="Susuki M."/>
            <person name="Suzuki K.-i.T."/>
            <person name="Hayashi T."/>
            <person name="Toyoda A."/>
            <person name="Oliveira C."/>
            <person name="Osipova E."/>
            <person name="Leigh N.D."/>
            <person name="Simon A."/>
            <person name="Yun M.H."/>
        </authorList>
    </citation>
    <scope>NUCLEOTIDE SEQUENCE</scope>
    <source>
        <strain evidence="1">20211129_DDA</strain>
        <tissue evidence="1">Liver</tissue>
    </source>
</reference>
<dbReference type="Proteomes" id="UP001066276">
    <property type="component" value="Chromosome 12"/>
</dbReference>
<dbReference type="EMBL" id="JANPWB010000016">
    <property type="protein sequence ID" value="KAJ1083056.1"/>
    <property type="molecule type" value="Genomic_DNA"/>
</dbReference>
<gene>
    <name evidence="1" type="ORF">NDU88_003216</name>
</gene>
<evidence type="ECO:0000313" key="1">
    <source>
        <dbReference type="EMBL" id="KAJ1083056.1"/>
    </source>
</evidence>
<accession>A0AAV7KU95</accession>
<sequence>MGAQEPAELYSKVSQIQPPKRWRGRAVCRGAGECFSALRAQQPPCSPLSPKRIRQQRLDVLKLQVESLLETRLMQRWEANHDEDVEFKLAQQDTVGLYQKMTAEVYPKF</sequence>
<keyword evidence="2" id="KW-1185">Reference proteome</keyword>
<comment type="caution">
    <text evidence="1">The sequence shown here is derived from an EMBL/GenBank/DDBJ whole genome shotgun (WGS) entry which is preliminary data.</text>
</comment>
<protein>
    <submittedName>
        <fullName evidence="1">Uncharacterized protein</fullName>
    </submittedName>
</protein>
<organism evidence="1 2">
    <name type="scientific">Pleurodeles waltl</name>
    <name type="common">Iberian ribbed newt</name>
    <dbReference type="NCBI Taxonomy" id="8319"/>
    <lineage>
        <taxon>Eukaryota</taxon>
        <taxon>Metazoa</taxon>
        <taxon>Chordata</taxon>
        <taxon>Craniata</taxon>
        <taxon>Vertebrata</taxon>
        <taxon>Euteleostomi</taxon>
        <taxon>Amphibia</taxon>
        <taxon>Batrachia</taxon>
        <taxon>Caudata</taxon>
        <taxon>Salamandroidea</taxon>
        <taxon>Salamandridae</taxon>
        <taxon>Pleurodelinae</taxon>
        <taxon>Pleurodeles</taxon>
    </lineage>
</organism>
<evidence type="ECO:0000313" key="2">
    <source>
        <dbReference type="Proteomes" id="UP001066276"/>
    </source>
</evidence>
<proteinExistence type="predicted"/>